<reference evidence="3" key="2">
    <citation type="journal article" date="2018" name="Plant J.">
        <title>The Sorghum bicolor reference genome: improved assembly, gene annotations, a transcriptome atlas, and signatures of genome organization.</title>
        <authorList>
            <person name="McCormick R.F."/>
            <person name="Truong S.K."/>
            <person name="Sreedasyam A."/>
            <person name="Jenkins J."/>
            <person name="Shu S."/>
            <person name="Sims D."/>
            <person name="Kennedy M."/>
            <person name="Amirebrahimi M."/>
            <person name="Weers B.D."/>
            <person name="McKinley B."/>
            <person name="Mattison A."/>
            <person name="Morishige D.T."/>
            <person name="Grimwood J."/>
            <person name="Schmutz J."/>
            <person name="Mullet J.E."/>
        </authorList>
    </citation>
    <scope>NUCLEOTIDE SEQUENCE [LARGE SCALE GENOMIC DNA]</scope>
    <source>
        <strain evidence="3">cv. BTx623</strain>
    </source>
</reference>
<dbReference type="Proteomes" id="UP000000768">
    <property type="component" value="Chromosome 3"/>
</dbReference>
<protein>
    <submittedName>
        <fullName evidence="2">Uncharacterized protein</fullName>
    </submittedName>
</protein>
<organism evidence="2 3">
    <name type="scientific">Sorghum bicolor</name>
    <name type="common">Sorghum</name>
    <name type="synonym">Sorghum vulgare</name>
    <dbReference type="NCBI Taxonomy" id="4558"/>
    <lineage>
        <taxon>Eukaryota</taxon>
        <taxon>Viridiplantae</taxon>
        <taxon>Streptophyta</taxon>
        <taxon>Embryophyta</taxon>
        <taxon>Tracheophyta</taxon>
        <taxon>Spermatophyta</taxon>
        <taxon>Magnoliopsida</taxon>
        <taxon>Liliopsida</taxon>
        <taxon>Poales</taxon>
        <taxon>Poaceae</taxon>
        <taxon>PACMAD clade</taxon>
        <taxon>Panicoideae</taxon>
        <taxon>Andropogonodae</taxon>
        <taxon>Andropogoneae</taxon>
        <taxon>Sorghinae</taxon>
        <taxon>Sorghum</taxon>
    </lineage>
</organism>
<dbReference type="EMBL" id="CM000762">
    <property type="protein sequence ID" value="KXG31551.1"/>
    <property type="molecule type" value="Genomic_DNA"/>
</dbReference>
<reference evidence="2 3" key="1">
    <citation type="journal article" date="2009" name="Nature">
        <title>The Sorghum bicolor genome and the diversification of grasses.</title>
        <authorList>
            <person name="Paterson A.H."/>
            <person name="Bowers J.E."/>
            <person name="Bruggmann R."/>
            <person name="Dubchak I."/>
            <person name="Grimwood J."/>
            <person name="Gundlach H."/>
            <person name="Haberer G."/>
            <person name="Hellsten U."/>
            <person name="Mitros T."/>
            <person name="Poliakov A."/>
            <person name="Schmutz J."/>
            <person name="Spannagl M."/>
            <person name="Tang H."/>
            <person name="Wang X."/>
            <person name="Wicker T."/>
            <person name="Bharti A.K."/>
            <person name="Chapman J."/>
            <person name="Feltus F.A."/>
            <person name="Gowik U."/>
            <person name="Grigoriev I.V."/>
            <person name="Lyons E."/>
            <person name="Maher C.A."/>
            <person name="Martis M."/>
            <person name="Narechania A."/>
            <person name="Otillar R.P."/>
            <person name="Penning B.W."/>
            <person name="Salamov A.A."/>
            <person name="Wang Y."/>
            <person name="Zhang L."/>
            <person name="Carpita N.C."/>
            <person name="Freeling M."/>
            <person name="Gingle A.R."/>
            <person name="Hash C.T."/>
            <person name="Keller B."/>
            <person name="Klein P."/>
            <person name="Kresovich S."/>
            <person name="McCann M.C."/>
            <person name="Ming R."/>
            <person name="Peterson D.G."/>
            <person name="Mehboob-ur-Rahman"/>
            <person name="Ware D."/>
            <person name="Westhoff P."/>
            <person name="Mayer K.F."/>
            <person name="Messing J."/>
            <person name="Rokhsar D.S."/>
        </authorList>
    </citation>
    <scope>NUCLEOTIDE SEQUENCE [LARGE SCALE GENOMIC DNA]</scope>
    <source>
        <strain evidence="3">cv. BTx623</strain>
    </source>
</reference>
<dbReference type="AlphaFoldDB" id="A0A1B6Q0U5"/>
<feature type="region of interest" description="Disordered" evidence="1">
    <location>
        <begin position="24"/>
        <end position="52"/>
    </location>
</feature>
<gene>
    <name evidence="2" type="ORF">SORBI_3003G017000</name>
</gene>
<evidence type="ECO:0000313" key="3">
    <source>
        <dbReference type="Proteomes" id="UP000000768"/>
    </source>
</evidence>
<keyword evidence="3" id="KW-1185">Reference proteome</keyword>
<sequence length="193" mass="22549">MRFFKESERSHYFQARRSLAGLHARPASPTRSLPFPYQPHTTPEQPWFDPSKKENKPRLRIHHAPVFLLLVWIMIFDLALDPNLVFQVHKLNRLGGWKGCAFNLIPSAFIILFHWPKCNELGEFASTSSGQQCYMPLSSLPVLATEQILFNQVMSMSPFQCGKRPFRRNTENNDYLLWKKFLEMTQTLVEILL</sequence>
<dbReference type="InParanoid" id="A0A1B6Q0U5"/>
<evidence type="ECO:0000313" key="2">
    <source>
        <dbReference type="EMBL" id="KXG31551.1"/>
    </source>
</evidence>
<evidence type="ECO:0000256" key="1">
    <source>
        <dbReference type="SAM" id="MobiDB-lite"/>
    </source>
</evidence>
<name>A0A1B6Q0U5_SORBI</name>
<dbReference type="Gramene" id="KXG31551">
    <property type="protein sequence ID" value="KXG31551"/>
    <property type="gene ID" value="SORBI_3003G017000"/>
</dbReference>
<accession>A0A1B6Q0U5</accession>
<proteinExistence type="predicted"/>